<dbReference type="Pfam" id="PF00144">
    <property type="entry name" value="Beta-lactamase"/>
    <property type="match status" value="1"/>
</dbReference>
<dbReference type="Gene3D" id="3.40.710.10">
    <property type="entry name" value="DD-peptidase/beta-lactamase superfamily"/>
    <property type="match status" value="1"/>
</dbReference>
<organism evidence="4 5">
    <name type="scientific">Streptosporangium brasiliense</name>
    <dbReference type="NCBI Taxonomy" id="47480"/>
    <lineage>
        <taxon>Bacteria</taxon>
        <taxon>Bacillati</taxon>
        <taxon>Actinomycetota</taxon>
        <taxon>Actinomycetes</taxon>
        <taxon>Streptosporangiales</taxon>
        <taxon>Streptosporangiaceae</taxon>
        <taxon>Streptosporangium</taxon>
    </lineage>
</organism>
<dbReference type="PANTHER" id="PTHR46825:SF7">
    <property type="entry name" value="D-ALANYL-D-ALANINE CARBOXYPEPTIDASE"/>
    <property type="match status" value="1"/>
</dbReference>
<evidence type="ECO:0000313" key="4">
    <source>
        <dbReference type="EMBL" id="MDP9861144.1"/>
    </source>
</evidence>
<feature type="chain" id="PRO_5046391639" evidence="2">
    <location>
        <begin position="27"/>
        <end position="373"/>
    </location>
</feature>
<dbReference type="GO" id="GO:0009002">
    <property type="term" value="F:serine-type D-Ala-D-Ala carboxypeptidase activity"/>
    <property type="evidence" value="ECO:0007669"/>
    <property type="project" value="UniProtKB-EC"/>
</dbReference>
<dbReference type="InterPro" id="IPR012338">
    <property type="entry name" value="Beta-lactam/transpept-like"/>
</dbReference>
<dbReference type="InterPro" id="IPR001466">
    <property type="entry name" value="Beta-lactam-related"/>
</dbReference>
<feature type="signal peptide" evidence="2">
    <location>
        <begin position="1"/>
        <end position="26"/>
    </location>
</feature>
<keyword evidence="4" id="KW-0378">Hydrolase</keyword>
<evidence type="ECO:0000259" key="3">
    <source>
        <dbReference type="Pfam" id="PF00144"/>
    </source>
</evidence>
<dbReference type="PANTHER" id="PTHR46825">
    <property type="entry name" value="D-ALANYL-D-ALANINE-CARBOXYPEPTIDASE/ENDOPEPTIDASE AMPH"/>
    <property type="match status" value="1"/>
</dbReference>
<name>A0ABT9QVY7_9ACTN</name>
<gene>
    <name evidence="4" type="ORF">J2S55_000403</name>
</gene>
<keyword evidence="4" id="KW-0645">Protease</keyword>
<accession>A0ABT9QVY7</accession>
<evidence type="ECO:0000256" key="1">
    <source>
        <dbReference type="SAM" id="MobiDB-lite"/>
    </source>
</evidence>
<evidence type="ECO:0000313" key="5">
    <source>
        <dbReference type="Proteomes" id="UP001230426"/>
    </source>
</evidence>
<dbReference type="EMBL" id="JAUSRB010000001">
    <property type="protein sequence ID" value="MDP9861144.1"/>
    <property type="molecule type" value="Genomic_DNA"/>
</dbReference>
<dbReference type="SUPFAM" id="SSF56601">
    <property type="entry name" value="beta-lactamase/transpeptidase-like"/>
    <property type="match status" value="1"/>
</dbReference>
<keyword evidence="4" id="KW-0121">Carboxypeptidase</keyword>
<keyword evidence="5" id="KW-1185">Reference proteome</keyword>
<reference evidence="4 5" key="1">
    <citation type="submission" date="2023-07" db="EMBL/GenBank/DDBJ databases">
        <title>Sequencing the genomes of 1000 actinobacteria strains.</title>
        <authorList>
            <person name="Klenk H.-P."/>
        </authorList>
    </citation>
    <scope>NUCLEOTIDE SEQUENCE [LARGE SCALE GENOMIC DNA]</scope>
    <source>
        <strain evidence="4 5">DSM 44109</strain>
    </source>
</reference>
<comment type="caution">
    <text evidence="4">The sequence shown here is derived from an EMBL/GenBank/DDBJ whole genome shotgun (WGS) entry which is preliminary data.</text>
</comment>
<proteinExistence type="predicted"/>
<dbReference type="EC" id="3.4.16.4" evidence="4"/>
<feature type="region of interest" description="Disordered" evidence="1">
    <location>
        <begin position="53"/>
        <end position="83"/>
    </location>
</feature>
<keyword evidence="2" id="KW-0732">Signal</keyword>
<protein>
    <submittedName>
        <fullName evidence="4">D-alanyl-D-alanine carboxypeptidase</fullName>
        <ecNumber evidence="4">3.4.16.4</ecNumber>
    </submittedName>
</protein>
<dbReference type="Proteomes" id="UP001230426">
    <property type="component" value="Unassembled WGS sequence"/>
</dbReference>
<feature type="domain" description="Beta-lactamase-related" evidence="3">
    <location>
        <begin position="46"/>
        <end position="353"/>
    </location>
</feature>
<evidence type="ECO:0000256" key="2">
    <source>
        <dbReference type="SAM" id="SignalP"/>
    </source>
</evidence>
<sequence length="373" mass="39535">MKPHALAPLLLTLPLLLASAPTPAAAQHTASAPPTRRQAVQAALEAIVTAGAPGALAETRDENGRWSGTAGTGDTRTHAPVPPNARWRIGSVTKTYIAALILQLAGENKLALDDPIDRHLPGLLPHGDQITVRMLLNHTSGIADYAATFGNTPAGLRRLAITTYTPRRLIAIGTGLPPTSAPGGAWAYSNTGYTALGLLIEKITGQNLTRALHTRLLSPHILPATHLPTTTRAIAGAHPRGYMRDENNHLEDITSFNPSNAWAAGAVISTAADVNRFFTLLLHGRLFPARLLTQMKQTVPVTPGFTYGLGLMKLTLTCGTTVWGHKGHIPGYATYSFHTDRRSITVAATALPAPDDAAVDQAMNQALNAEFCT</sequence>
<dbReference type="RefSeq" id="WP_306856850.1">
    <property type="nucleotide sequence ID" value="NZ_JAUSRB010000001.1"/>
</dbReference>
<dbReference type="InterPro" id="IPR050491">
    <property type="entry name" value="AmpC-like"/>
</dbReference>